<dbReference type="Proteomes" id="UP001249851">
    <property type="component" value="Unassembled WGS sequence"/>
</dbReference>
<dbReference type="SMART" id="SM00413">
    <property type="entry name" value="ETS"/>
    <property type="match status" value="1"/>
</dbReference>
<sequence length="356" mass="40701">MRAVLESYSQPWRNGADSSDQDKMIASTLCYEEALTYKNDPDLSRIKAESFLPPYHNSFSEVSNRVQRSMQMEGTRPPSHVRDPFLCARDLYMFPEQVAESMERRPPVLEAMAFRKQGTSVESDKLLVNQARSVCQVGNGRDTSESQCNLSMPSALDAQLVDCCKAGFDLDFPQFHQERMAFSSGLKNGIFKNDSSDSFLKESDYKKEGKDMAFESDSGSRPRFSSVESPPNLTWSPRVVPSSRSCEPSAPQKPGTKQFTLRRHKTAFKKSGRPRLCQYLLELLQQPDKYSYMIDWIDKETGVFKFINSSEVARMWGRRRNKPSMKYDNFARSLRTYIAKGILIKPPSKLVYQFAK</sequence>
<dbReference type="AlphaFoldDB" id="A0AAD9QXQ2"/>
<feature type="domain" description="ETS" evidence="5">
    <location>
        <begin position="274"/>
        <end position="355"/>
    </location>
</feature>
<keyword evidence="7" id="KW-1185">Reference proteome</keyword>
<proteinExistence type="inferred from homology"/>
<dbReference type="InterPro" id="IPR046328">
    <property type="entry name" value="ETS_fam"/>
</dbReference>
<comment type="subcellular location">
    <subcellularLocation>
        <location evidence="3">Nucleus</location>
    </subcellularLocation>
</comment>
<dbReference type="InterPro" id="IPR000418">
    <property type="entry name" value="Ets_dom"/>
</dbReference>
<reference evidence="6" key="2">
    <citation type="journal article" date="2023" name="Science">
        <title>Genomic signatures of disease resistance in endangered staghorn corals.</title>
        <authorList>
            <person name="Vollmer S.V."/>
            <person name="Selwyn J.D."/>
            <person name="Despard B.A."/>
            <person name="Roesel C.L."/>
        </authorList>
    </citation>
    <scope>NUCLEOTIDE SEQUENCE</scope>
    <source>
        <strain evidence="6">K2</strain>
    </source>
</reference>
<accession>A0AAD9QXQ2</accession>
<keyword evidence="2 3" id="KW-0238">DNA-binding</keyword>
<dbReference type="PROSITE" id="PS50061">
    <property type="entry name" value="ETS_DOMAIN_3"/>
    <property type="match status" value="1"/>
</dbReference>
<dbReference type="SUPFAM" id="SSF46785">
    <property type="entry name" value="Winged helix' DNA-binding domain"/>
    <property type="match status" value="1"/>
</dbReference>
<evidence type="ECO:0000313" key="6">
    <source>
        <dbReference type="EMBL" id="KAK2569016.1"/>
    </source>
</evidence>
<evidence type="ECO:0000256" key="1">
    <source>
        <dbReference type="ARBA" id="ARBA00005562"/>
    </source>
</evidence>
<dbReference type="InterPro" id="IPR036390">
    <property type="entry name" value="WH_DNA-bd_sf"/>
</dbReference>
<evidence type="ECO:0000313" key="7">
    <source>
        <dbReference type="Proteomes" id="UP001249851"/>
    </source>
</evidence>
<evidence type="ECO:0000256" key="2">
    <source>
        <dbReference type="ARBA" id="ARBA00023125"/>
    </source>
</evidence>
<comment type="similarity">
    <text evidence="1 3">Belongs to the ETS family.</text>
</comment>
<dbReference type="Pfam" id="PF00178">
    <property type="entry name" value="Ets"/>
    <property type="match status" value="1"/>
</dbReference>
<feature type="compositionally biased region" description="Polar residues" evidence="4">
    <location>
        <begin position="226"/>
        <end position="235"/>
    </location>
</feature>
<name>A0AAD9QXQ2_ACRCE</name>
<evidence type="ECO:0000259" key="5">
    <source>
        <dbReference type="PROSITE" id="PS50061"/>
    </source>
</evidence>
<dbReference type="EMBL" id="JARQWQ010000010">
    <property type="protein sequence ID" value="KAK2569016.1"/>
    <property type="molecule type" value="Genomic_DNA"/>
</dbReference>
<dbReference type="Gene3D" id="1.10.10.10">
    <property type="entry name" value="Winged helix-like DNA-binding domain superfamily/Winged helix DNA-binding domain"/>
    <property type="match status" value="1"/>
</dbReference>
<dbReference type="GO" id="GO:0030154">
    <property type="term" value="P:cell differentiation"/>
    <property type="evidence" value="ECO:0007669"/>
    <property type="project" value="TreeGrafter"/>
</dbReference>
<evidence type="ECO:0000256" key="4">
    <source>
        <dbReference type="SAM" id="MobiDB-lite"/>
    </source>
</evidence>
<dbReference type="GO" id="GO:0005634">
    <property type="term" value="C:nucleus"/>
    <property type="evidence" value="ECO:0007669"/>
    <property type="project" value="UniProtKB-SubCell"/>
</dbReference>
<dbReference type="PANTHER" id="PTHR11849:SF133">
    <property type="entry name" value="ETS DOMAIN-CONTAINING PROTEIN"/>
    <property type="match status" value="1"/>
</dbReference>
<dbReference type="GO" id="GO:0000981">
    <property type="term" value="F:DNA-binding transcription factor activity, RNA polymerase II-specific"/>
    <property type="evidence" value="ECO:0007669"/>
    <property type="project" value="TreeGrafter"/>
</dbReference>
<dbReference type="GO" id="GO:0043565">
    <property type="term" value="F:sequence-specific DNA binding"/>
    <property type="evidence" value="ECO:0007669"/>
    <property type="project" value="InterPro"/>
</dbReference>
<organism evidence="6 7">
    <name type="scientific">Acropora cervicornis</name>
    <name type="common">Staghorn coral</name>
    <dbReference type="NCBI Taxonomy" id="6130"/>
    <lineage>
        <taxon>Eukaryota</taxon>
        <taxon>Metazoa</taxon>
        <taxon>Cnidaria</taxon>
        <taxon>Anthozoa</taxon>
        <taxon>Hexacorallia</taxon>
        <taxon>Scleractinia</taxon>
        <taxon>Astrocoeniina</taxon>
        <taxon>Acroporidae</taxon>
        <taxon>Acropora</taxon>
    </lineage>
</organism>
<dbReference type="InterPro" id="IPR036388">
    <property type="entry name" value="WH-like_DNA-bd_sf"/>
</dbReference>
<dbReference type="PANTHER" id="PTHR11849">
    <property type="entry name" value="ETS"/>
    <property type="match status" value="1"/>
</dbReference>
<keyword evidence="3" id="KW-0539">Nucleus</keyword>
<gene>
    <name evidence="6" type="ORF">P5673_005896</name>
</gene>
<comment type="caution">
    <text evidence="6">The sequence shown here is derived from an EMBL/GenBank/DDBJ whole genome shotgun (WGS) entry which is preliminary data.</text>
</comment>
<protein>
    <submittedName>
        <fullName evidence="6">SAM pointed domain-containing Ets transcription factor</fullName>
    </submittedName>
</protein>
<dbReference type="PRINTS" id="PR00454">
    <property type="entry name" value="ETSDOMAIN"/>
</dbReference>
<reference evidence="6" key="1">
    <citation type="journal article" date="2023" name="G3 (Bethesda)">
        <title>Whole genome assembly and annotation of the endangered Caribbean coral Acropora cervicornis.</title>
        <authorList>
            <person name="Selwyn J.D."/>
            <person name="Vollmer S.V."/>
        </authorList>
    </citation>
    <scope>NUCLEOTIDE SEQUENCE</scope>
    <source>
        <strain evidence="6">K2</strain>
    </source>
</reference>
<evidence type="ECO:0000256" key="3">
    <source>
        <dbReference type="RuleBase" id="RU004019"/>
    </source>
</evidence>
<feature type="region of interest" description="Disordered" evidence="4">
    <location>
        <begin position="210"/>
        <end position="259"/>
    </location>
</feature>